<name>A0A7T8S6N7_RAOOR</name>
<reference evidence="7 8" key="1">
    <citation type="submission" date="2017-07" db="EMBL/GenBank/DDBJ databases">
        <title>Raoultella ornithinolytica strain HH3 draft genome.</title>
        <authorList>
            <person name="Duceppe M.-O."/>
            <person name="Huang H."/>
            <person name="Phipps-Todd B."/>
        </authorList>
    </citation>
    <scope>NUCLEOTIDE SEQUENCE [LARGE SCALE GENOMIC DNA]</scope>
    <source>
        <strain evidence="7 8">HH3</strain>
    </source>
</reference>
<dbReference type="FunFam" id="3.40.1160.10:FF:000007">
    <property type="entry name" value="Carbamate kinase"/>
    <property type="match status" value="1"/>
</dbReference>
<evidence type="ECO:0000259" key="6">
    <source>
        <dbReference type="Pfam" id="PF00696"/>
    </source>
</evidence>
<dbReference type="InterPro" id="IPR001048">
    <property type="entry name" value="Asp/Glu/Uridylate_kinase"/>
</dbReference>
<dbReference type="NCBIfam" id="TIGR00746">
    <property type="entry name" value="arcC"/>
    <property type="match status" value="1"/>
</dbReference>
<dbReference type="InterPro" id="IPR036393">
    <property type="entry name" value="AceGlu_kinase-like_sf"/>
</dbReference>
<dbReference type="SUPFAM" id="SSF53633">
    <property type="entry name" value="Carbamate kinase-like"/>
    <property type="match status" value="1"/>
</dbReference>
<proteinExistence type="inferred from homology"/>
<dbReference type="PANTHER" id="PTHR30409:SF1">
    <property type="entry name" value="CARBAMATE KINASE-RELATED"/>
    <property type="match status" value="1"/>
</dbReference>
<dbReference type="AlphaFoldDB" id="A0A7T8S6N7"/>
<dbReference type="GO" id="GO:0005829">
    <property type="term" value="C:cytosol"/>
    <property type="evidence" value="ECO:0007669"/>
    <property type="project" value="TreeGrafter"/>
</dbReference>
<dbReference type="EMBL" id="NKYI01000016">
    <property type="protein sequence ID" value="PIK84824.1"/>
    <property type="molecule type" value="Genomic_DNA"/>
</dbReference>
<dbReference type="Pfam" id="PF00696">
    <property type="entry name" value="AA_kinase"/>
    <property type="match status" value="1"/>
</dbReference>
<sequence length="308" mass="32824">MKIAIALGGNALLRRNESMTAENQRSNIELACRAIARLGERHQLILSHGNGPQIGLLSLQADAYADKLAPYPFDILGAETQGMIGYLFAQELRNAMPSSEIAAVLTQVEVDENDPALKNPTKFIGPVYTREVAEIIAQEKGWTIKPDGQYYRRVVPSPRPKSILEIASIRALVDTGTVVVACGGGGIPVTIKDSMGKGLEAVIDKDLCCGLLADELDADLLILATDVKCVFIDFGKPEAKAIQAANPKALAALSFSAGSMGPKIEATCEFALKTGNRAMIGALDDIERMVAGYAGTTISNDVDGIIFY</sequence>
<dbReference type="NCBIfam" id="NF009008">
    <property type="entry name" value="PRK12354.1"/>
    <property type="match status" value="1"/>
</dbReference>
<protein>
    <recommendedName>
        <fullName evidence="4 5">Carbamate kinase</fullName>
    </recommendedName>
</protein>
<keyword evidence="2 5" id="KW-0808">Transferase</keyword>
<gene>
    <name evidence="7" type="primary">arcC</name>
    <name evidence="7" type="ORF">CFY86_08980</name>
</gene>
<dbReference type="GO" id="GO:0019546">
    <property type="term" value="P:L-arginine deiminase pathway"/>
    <property type="evidence" value="ECO:0007669"/>
    <property type="project" value="TreeGrafter"/>
</dbReference>
<evidence type="ECO:0000256" key="4">
    <source>
        <dbReference type="NCBIfam" id="TIGR00746"/>
    </source>
</evidence>
<comment type="caution">
    <text evidence="7">The sequence shown here is derived from an EMBL/GenBank/DDBJ whole genome shotgun (WGS) entry which is preliminary data.</text>
</comment>
<dbReference type="RefSeq" id="WP_032688479.1">
    <property type="nucleotide sequence ID" value="NZ_CP067413.1"/>
</dbReference>
<dbReference type="PRINTS" id="PR01469">
    <property type="entry name" value="CARBMTKINASE"/>
</dbReference>
<dbReference type="Proteomes" id="UP000229713">
    <property type="component" value="Unassembled WGS sequence"/>
</dbReference>
<accession>A0A7T8S6N7</accession>
<dbReference type="PANTHER" id="PTHR30409">
    <property type="entry name" value="CARBAMATE KINASE"/>
    <property type="match status" value="1"/>
</dbReference>
<evidence type="ECO:0000313" key="7">
    <source>
        <dbReference type="EMBL" id="PIK84824.1"/>
    </source>
</evidence>
<dbReference type="InterPro" id="IPR003964">
    <property type="entry name" value="Carb_kinase"/>
</dbReference>
<comment type="similarity">
    <text evidence="1 5">Belongs to the carbamate kinase family.</text>
</comment>
<keyword evidence="3 5" id="KW-0418">Kinase</keyword>
<dbReference type="PIRSF" id="PIRSF000723">
    <property type="entry name" value="Carbamate_kin"/>
    <property type="match status" value="1"/>
</dbReference>
<dbReference type="CDD" id="cd04235">
    <property type="entry name" value="AAK_CK"/>
    <property type="match status" value="1"/>
</dbReference>
<dbReference type="GO" id="GO:0008804">
    <property type="term" value="F:carbamate kinase activity"/>
    <property type="evidence" value="ECO:0007669"/>
    <property type="project" value="UniProtKB-UniRule"/>
</dbReference>
<organism evidence="7 8">
    <name type="scientific">Raoultella ornithinolytica</name>
    <name type="common">Klebsiella ornithinolytica</name>
    <dbReference type="NCBI Taxonomy" id="54291"/>
    <lineage>
        <taxon>Bacteria</taxon>
        <taxon>Pseudomonadati</taxon>
        <taxon>Pseudomonadota</taxon>
        <taxon>Gammaproteobacteria</taxon>
        <taxon>Enterobacterales</taxon>
        <taxon>Enterobacteriaceae</taxon>
        <taxon>Klebsiella/Raoultella group</taxon>
        <taxon>Raoultella</taxon>
    </lineage>
</organism>
<evidence type="ECO:0000256" key="2">
    <source>
        <dbReference type="ARBA" id="ARBA00022679"/>
    </source>
</evidence>
<evidence type="ECO:0000313" key="8">
    <source>
        <dbReference type="Proteomes" id="UP000229713"/>
    </source>
</evidence>
<evidence type="ECO:0000256" key="1">
    <source>
        <dbReference type="ARBA" id="ARBA00011066"/>
    </source>
</evidence>
<evidence type="ECO:0000256" key="5">
    <source>
        <dbReference type="PIRNR" id="PIRNR000723"/>
    </source>
</evidence>
<feature type="domain" description="Aspartate/glutamate/uridylate kinase" evidence="6">
    <location>
        <begin position="1"/>
        <end position="280"/>
    </location>
</feature>
<dbReference type="Gene3D" id="3.40.1160.10">
    <property type="entry name" value="Acetylglutamate kinase-like"/>
    <property type="match status" value="1"/>
</dbReference>
<evidence type="ECO:0000256" key="3">
    <source>
        <dbReference type="ARBA" id="ARBA00022777"/>
    </source>
</evidence>